<protein>
    <submittedName>
        <fullName evidence="2">Uncharacterized protein</fullName>
    </submittedName>
</protein>
<keyword evidence="3" id="KW-1185">Reference proteome</keyword>
<sequence length="125" mass="12328">MAGRVATSVTSPIKQIFLDWDQIMFRLIAGASLGLALVASSAEARVYCNADGTPQGCVWEPTQGWGARGVGVAPGVGAGAAGVGVAPGVGVGARGVGVEPGVGVGRDGAEGEMNRGGPVNRAGRR</sequence>
<dbReference type="EMBL" id="BKAJ01000003">
    <property type="protein sequence ID" value="GEP52902.1"/>
    <property type="molecule type" value="Genomic_DNA"/>
</dbReference>
<comment type="caution">
    <text evidence="2">The sequence shown here is derived from an EMBL/GenBank/DDBJ whole genome shotgun (WGS) entry which is preliminary data.</text>
</comment>
<proteinExistence type="predicted"/>
<dbReference type="AlphaFoldDB" id="A0A512N1Q0"/>
<evidence type="ECO:0000313" key="3">
    <source>
        <dbReference type="Proteomes" id="UP000321058"/>
    </source>
</evidence>
<name>A0A512N1Q0_9HYPH</name>
<evidence type="ECO:0000313" key="2">
    <source>
        <dbReference type="EMBL" id="GEP52902.1"/>
    </source>
</evidence>
<feature type="region of interest" description="Disordered" evidence="1">
    <location>
        <begin position="101"/>
        <end position="125"/>
    </location>
</feature>
<organism evidence="2 3">
    <name type="scientific">Reyranella soli</name>
    <dbReference type="NCBI Taxonomy" id="1230389"/>
    <lineage>
        <taxon>Bacteria</taxon>
        <taxon>Pseudomonadati</taxon>
        <taxon>Pseudomonadota</taxon>
        <taxon>Alphaproteobacteria</taxon>
        <taxon>Hyphomicrobiales</taxon>
        <taxon>Reyranellaceae</taxon>
        <taxon>Reyranella</taxon>
    </lineage>
</organism>
<reference evidence="2 3" key="1">
    <citation type="submission" date="2019-07" db="EMBL/GenBank/DDBJ databases">
        <title>Whole genome shotgun sequence of Reyranella soli NBRC 108950.</title>
        <authorList>
            <person name="Hosoyama A."/>
            <person name="Uohara A."/>
            <person name="Ohji S."/>
            <person name="Ichikawa N."/>
        </authorList>
    </citation>
    <scope>NUCLEOTIDE SEQUENCE [LARGE SCALE GENOMIC DNA]</scope>
    <source>
        <strain evidence="2 3">NBRC 108950</strain>
    </source>
</reference>
<evidence type="ECO:0000256" key="1">
    <source>
        <dbReference type="SAM" id="MobiDB-lite"/>
    </source>
</evidence>
<accession>A0A512N1Q0</accession>
<gene>
    <name evidence="2" type="ORF">RSO01_00680</name>
</gene>
<dbReference type="Proteomes" id="UP000321058">
    <property type="component" value="Unassembled WGS sequence"/>
</dbReference>